<dbReference type="AlphaFoldDB" id="A0A3B0MGM4"/>
<comment type="function">
    <text evidence="1 5">Component of the ribosome assembly machinery. Nuclear paralog of the ribosomal protein P0, it binds pre-60S subunits at an early stage of assembly in the nucleolus, and is replaced by P0 in cytoplasmic pre-60S subunits and mature 80S ribosomes.</text>
</comment>
<keyword evidence="5" id="KW-0690">Ribosome biogenesis</keyword>
<keyword evidence="3 5" id="KW-0963">Cytoplasm</keyword>
<dbReference type="InterPro" id="IPR043141">
    <property type="entry name" value="Ribosomal_uL10-like_sf"/>
</dbReference>
<dbReference type="EMBL" id="UIVS01000001">
    <property type="protein sequence ID" value="SVP90307.1"/>
    <property type="molecule type" value="Genomic_DNA"/>
</dbReference>
<dbReference type="InterPro" id="IPR043164">
    <property type="entry name" value="Ribosomal_uL10-like_insert_sf"/>
</dbReference>
<keyword evidence="7" id="KW-0689">Ribosomal protein</keyword>
<dbReference type="GO" id="GO:0006364">
    <property type="term" value="P:rRNA processing"/>
    <property type="evidence" value="ECO:0007669"/>
    <property type="project" value="TreeGrafter"/>
</dbReference>
<dbReference type="InterPro" id="IPR033867">
    <property type="entry name" value="Mrt4"/>
</dbReference>
<proteinExistence type="inferred from homology"/>
<evidence type="ECO:0000256" key="3">
    <source>
        <dbReference type="ARBA" id="ARBA00022490"/>
    </source>
</evidence>
<gene>
    <name evidence="7" type="ORF">TAT_000101900</name>
    <name evidence="8" type="ORF">TAV_000101200</name>
</gene>
<dbReference type="GO" id="GO:0003723">
    <property type="term" value="F:RNA binding"/>
    <property type="evidence" value="ECO:0007669"/>
    <property type="project" value="TreeGrafter"/>
</dbReference>
<dbReference type="GO" id="GO:0030687">
    <property type="term" value="C:preribosome, large subunit precursor"/>
    <property type="evidence" value="ECO:0007669"/>
    <property type="project" value="TreeGrafter"/>
</dbReference>
<evidence type="ECO:0000259" key="6">
    <source>
        <dbReference type="Pfam" id="PF17777"/>
    </source>
</evidence>
<accession>A0A3B0MGM4</accession>
<dbReference type="InterPro" id="IPR040637">
    <property type="entry name" value="Ribosomal_uL10-like_insert"/>
</dbReference>
<evidence type="ECO:0000256" key="1">
    <source>
        <dbReference type="ARBA" id="ARBA00004046"/>
    </source>
</evidence>
<evidence type="ECO:0000313" key="7">
    <source>
        <dbReference type="EMBL" id="SVP89167.1"/>
    </source>
</evidence>
<evidence type="ECO:0000256" key="5">
    <source>
        <dbReference type="RuleBase" id="RU364039"/>
    </source>
</evidence>
<dbReference type="GO" id="GO:0000027">
    <property type="term" value="P:ribosomal large subunit assembly"/>
    <property type="evidence" value="ECO:0007669"/>
    <property type="project" value="InterPro"/>
</dbReference>
<dbReference type="Pfam" id="PF00466">
    <property type="entry name" value="Ribosomal_L10"/>
    <property type="match status" value="1"/>
</dbReference>
<dbReference type="SUPFAM" id="SSF160369">
    <property type="entry name" value="Ribosomal protein L10-like"/>
    <property type="match status" value="1"/>
</dbReference>
<organism evidence="7">
    <name type="scientific">Theileria annulata</name>
    <dbReference type="NCBI Taxonomy" id="5874"/>
    <lineage>
        <taxon>Eukaryota</taxon>
        <taxon>Sar</taxon>
        <taxon>Alveolata</taxon>
        <taxon>Apicomplexa</taxon>
        <taxon>Aconoidasida</taxon>
        <taxon>Piroplasmida</taxon>
        <taxon>Theileriidae</taxon>
        <taxon>Theileria</taxon>
    </lineage>
</organism>
<dbReference type="Gene3D" id="3.90.105.20">
    <property type="match status" value="1"/>
</dbReference>
<keyword evidence="4 5" id="KW-0539">Nucleus</keyword>
<evidence type="ECO:0000256" key="2">
    <source>
        <dbReference type="ARBA" id="ARBA00008889"/>
    </source>
</evidence>
<evidence type="ECO:0000313" key="8">
    <source>
        <dbReference type="EMBL" id="SVP90307.1"/>
    </source>
</evidence>
<name>A0A3B0MGM4_THEAN</name>
<dbReference type="InterPro" id="IPR001790">
    <property type="entry name" value="Ribosomal_uL10"/>
</dbReference>
<protein>
    <recommendedName>
        <fullName evidence="5">Ribosome assembly factor mrt4</fullName>
    </recommendedName>
</protein>
<dbReference type="GO" id="GO:0000956">
    <property type="term" value="P:nuclear-transcribed mRNA catabolic process"/>
    <property type="evidence" value="ECO:0007669"/>
    <property type="project" value="TreeGrafter"/>
</dbReference>
<comment type="subunit">
    <text evidence="5">Associates with the pre-60S ribosomal particle.</text>
</comment>
<dbReference type="GO" id="GO:0005737">
    <property type="term" value="C:cytoplasm"/>
    <property type="evidence" value="ECO:0007669"/>
    <property type="project" value="UniProtKB-SubCell"/>
</dbReference>
<dbReference type="GO" id="GO:0005730">
    <property type="term" value="C:nucleolus"/>
    <property type="evidence" value="ECO:0007669"/>
    <property type="project" value="UniProtKB-SubCell"/>
</dbReference>
<comment type="subcellular location">
    <subcellularLocation>
        <location evidence="5">Cytoplasm</location>
    </subcellularLocation>
    <subcellularLocation>
        <location evidence="5">Nucleus</location>
        <location evidence="5">Nucleolus</location>
    </subcellularLocation>
</comment>
<dbReference type="PANTHER" id="PTHR45841:SF1">
    <property type="entry name" value="MRNA TURNOVER PROTEIN 4 HOMOLOG"/>
    <property type="match status" value="1"/>
</dbReference>
<dbReference type="Gene3D" id="3.30.70.1730">
    <property type="match status" value="1"/>
</dbReference>
<keyword evidence="7" id="KW-0687">Ribonucleoprotein</keyword>
<sequence length="225" mass="25567">MAISKRRNPVLTSSCKKDGKKKIKLVENIRETLENFIKKNDNSTFVYLISLNNQRNSPLKTLRSLLLPGRVFYGKNKVMRIAFGTKPEDEIHDNIHKISKNINGETAVLITSEDPEVVIKKVKEYKVRDFSKAGNIATDTIVLKVDGKEFDEIPGSMEPQFRQLGMPTALNMGKIILMGDFTLCEKDKPLTPNQTHLLKLFGIRMSLFEANVLGFWNDGHYKQLA</sequence>
<dbReference type="Pfam" id="PF17777">
    <property type="entry name" value="RL10P_insert"/>
    <property type="match status" value="1"/>
</dbReference>
<reference evidence="7" key="1">
    <citation type="submission" date="2018-07" db="EMBL/GenBank/DDBJ databases">
        <authorList>
            <person name="Quirk P.G."/>
            <person name="Krulwich T.A."/>
        </authorList>
    </citation>
    <scope>NUCLEOTIDE SEQUENCE</scope>
    <source>
        <strain evidence="7">Anand</strain>
    </source>
</reference>
<dbReference type="GO" id="GO:0005840">
    <property type="term" value="C:ribosome"/>
    <property type="evidence" value="ECO:0007669"/>
    <property type="project" value="UniProtKB-KW"/>
</dbReference>
<dbReference type="InterPro" id="IPR051742">
    <property type="entry name" value="Ribosome_Assembly_uL10"/>
</dbReference>
<dbReference type="CDD" id="cd05796">
    <property type="entry name" value="Ribosomal_P0_like"/>
    <property type="match status" value="1"/>
</dbReference>
<dbReference type="VEuPathDB" id="PiroplasmaDB:TA16885"/>
<dbReference type="EMBL" id="UIVT01000001">
    <property type="protein sequence ID" value="SVP89167.1"/>
    <property type="molecule type" value="Genomic_DNA"/>
</dbReference>
<feature type="domain" description="Large ribosomal subunit protein uL10-like insertion" evidence="6">
    <location>
        <begin position="132"/>
        <end position="203"/>
    </location>
</feature>
<dbReference type="PANTHER" id="PTHR45841">
    <property type="entry name" value="MRNA TURNOVER PROTEIN 4 MRTO4"/>
    <property type="match status" value="1"/>
</dbReference>
<comment type="similarity">
    <text evidence="2 5">Belongs to the universal ribosomal protein uL10 family.</text>
</comment>
<evidence type="ECO:0000256" key="4">
    <source>
        <dbReference type="ARBA" id="ARBA00023242"/>
    </source>
</evidence>